<comment type="caution">
    <text evidence="4">The sequence shown here is derived from an EMBL/GenBank/DDBJ whole genome shotgun (WGS) entry which is preliminary data.</text>
</comment>
<evidence type="ECO:0000313" key="4">
    <source>
        <dbReference type="EMBL" id="GIJ66021.1"/>
    </source>
</evidence>
<keyword evidence="5" id="KW-1185">Reference proteome</keyword>
<dbReference type="PROSITE" id="PS00455">
    <property type="entry name" value="AMP_BINDING"/>
    <property type="match status" value="1"/>
</dbReference>
<gene>
    <name evidence="4" type="primary">xclC</name>
    <name evidence="4" type="ORF">Voc01_009380</name>
</gene>
<dbReference type="InterPro" id="IPR000873">
    <property type="entry name" value="AMP-dep_synth/lig_dom"/>
</dbReference>
<reference evidence="4" key="1">
    <citation type="submission" date="2021-01" db="EMBL/GenBank/DDBJ databases">
        <title>Whole genome shotgun sequence of Virgisporangium ochraceum NBRC 16418.</title>
        <authorList>
            <person name="Komaki H."/>
            <person name="Tamura T."/>
        </authorList>
    </citation>
    <scope>NUCLEOTIDE SEQUENCE</scope>
    <source>
        <strain evidence="4">NBRC 16418</strain>
    </source>
</reference>
<comment type="similarity">
    <text evidence="1">Belongs to the ATP-dependent AMP-binding enzyme family.</text>
</comment>
<evidence type="ECO:0000259" key="3">
    <source>
        <dbReference type="Pfam" id="PF13193"/>
    </source>
</evidence>
<evidence type="ECO:0000256" key="1">
    <source>
        <dbReference type="ARBA" id="ARBA00006432"/>
    </source>
</evidence>
<dbReference type="NCBIfam" id="NF005858">
    <property type="entry name" value="PRK07787.1"/>
    <property type="match status" value="1"/>
</dbReference>
<dbReference type="AlphaFoldDB" id="A0A8J3ZR55"/>
<dbReference type="PANTHER" id="PTHR43201:SF8">
    <property type="entry name" value="ACYL-COA SYNTHETASE FAMILY MEMBER 3"/>
    <property type="match status" value="1"/>
</dbReference>
<feature type="domain" description="AMP-dependent synthetase/ligase" evidence="2">
    <location>
        <begin position="13"/>
        <end position="322"/>
    </location>
</feature>
<dbReference type="GO" id="GO:0031956">
    <property type="term" value="F:medium-chain fatty acid-CoA ligase activity"/>
    <property type="evidence" value="ECO:0007669"/>
    <property type="project" value="TreeGrafter"/>
</dbReference>
<dbReference type="SUPFAM" id="SSF56801">
    <property type="entry name" value="Acetyl-CoA synthetase-like"/>
    <property type="match status" value="1"/>
</dbReference>
<dbReference type="Gene3D" id="3.40.50.12780">
    <property type="entry name" value="N-terminal domain of ligase-like"/>
    <property type="match status" value="1"/>
</dbReference>
<dbReference type="Proteomes" id="UP000635606">
    <property type="component" value="Unassembled WGS sequence"/>
</dbReference>
<dbReference type="InterPro" id="IPR025110">
    <property type="entry name" value="AMP-bd_C"/>
</dbReference>
<dbReference type="GO" id="GO:0006631">
    <property type="term" value="P:fatty acid metabolic process"/>
    <property type="evidence" value="ECO:0007669"/>
    <property type="project" value="TreeGrafter"/>
</dbReference>
<organism evidence="4 5">
    <name type="scientific">Virgisporangium ochraceum</name>
    <dbReference type="NCBI Taxonomy" id="65505"/>
    <lineage>
        <taxon>Bacteria</taxon>
        <taxon>Bacillati</taxon>
        <taxon>Actinomycetota</taxon>
        <taxon>Actinomycetes</taxon>
        <taxon>Micromonosporales</taxon>
        <taxon>Micromonosporaceae</taxon>
        <taxon>Virgisporangium</taxon>
    </lineage>
</organism>
<evidence type="ECO:0000259" key="2">
    <source>
        <dbReference type="Pfam" id="PF00501"/>
    </source>
</evidence>
<dbReference type="InterPro" id="IPR020845">
    <property type="entry name" value="AMP-binding_CS"/>
</dbReference>
<accession>A0A8J3ZR55</accession>
<dbReference type="Gene3D" id="3.30.300.30">
    <property type="match status" value="1"/>
</dbReference>
<dbReference type="EMBL" id="BOPH01000015">
    <property type="protein sequence ID" value="GIJ66021.1"/>
    <property type="molecule type" value="Genomic_DNA"/>
</dbReference>
<dbReference type="Pfam" id="PF13193">
    <property type="entry name" value="AMP-binding_C"/>
    <property type="match status" value="1"/>
</dbReference>
<protein>
    <submittedName>
        <fullName evidence="4">Acyl-CoA synthetase</fullName>
    </submittedName>
</protein>
<proteinExistence type="inferred from homology"/>
<evidence type="ECO:0000313" key="5">
    <source>
        <dbReference type="Proteomes" id="UP000635606"/>
    </source>
</evidence>
<dbReference type="PANTHER" id="PTHR43201">
    <property type="entry name" value="ACYL-COA SYNTHETASE"/>
    <property type="match status" value="1"/>
</dbReference>
<feature type="domain" description="AMP-binding enzyme C-terminal" evidence="3">
    <location>
        <begin position="375"/>
        <end position="447"/>
    </location>
</feature>
<dbReference type="Pfam" id="PF00501">
    <property type="entry name" value="AMP-binding"/>
    <property type="match status" value="1"/>
</dbReference>
<sequence>MLVRSLLPEVPADNTLTVDGQTLTHAGLYSAAAALAARLTGSGPVAVIAHPTLDTVVAVVAAQHAGVPVVPVPPDSGPAELTHILTDSRATLLLGSTSDPPVPGFETMPIRTDGPPAPATPAAPGDTALILYTSGTTGAPKGAELSSRAIAADLDALAEAWQWTPEDTLAHGLPLYHVHGLVLGVLGALRTGCRLVHTGRPLPARYAAAGATLYFGVPTVWSRMVASPACARALRPARLLVSGSAALPGPVFAGLRALTGHRPVERYGMTETLITVSARADGPRLPGCVGTALAGVETRVVPEPGHAVGELQVRGNTLFNGYAHRGAATQESFSRDGWFRTGDAATIDADGVHRILGRMKSDLIKSGGFRIGAGEVEDALLTHPAVHEVAVLGRPHSDLGEEIVAFVVADRVTADALISHVATTLSNHKRPRQVVFLDALPRNQMGKVQKHRLG</sequence>
<name>A0A8J3ZR55_9ACTN</name>
<dbReference type="InterPro" id="IPR042099">
    <property type="entry name" value="ANL_N_sf"/>
</dbReference>
<dbReference type="InterPro" id="IPR045851">
    <property type="entry name" value="AMP-bd_C_sf"/>
</dbReference>